<dbReference type="AlphaFoldDB" id="A0AAE3GVU5"/>
<reference evidence="2" key="1">
    <citation type="submission" date="2022-06" db="EMBL/GenBank/DDBJ databases">
        <title>New cyanobacteria of genus Symplocastrum in benthos of Lake Baikal.</title>
        <authorList>
            <person name="Sorokovikova E."/>
            <person name="Tikhonova I."/>
            <person name="Krasnopeev A."/>
            <person name="Evseev P."/>
            <person name="Gladkikh A."/>
            <person name="Belykh O."/>
        </authorList>
    </citation>
    <scope>NUCLEOTIDE SEQUENCE</scope>
    <source>
        <strain evidence="2">BBK-W-15</strain>
    </source>
</reference>
<protein>
    <recommendedName>
        <fullName evidence="4">Glycosyltransferase family 2 protein</fullName>
    </recommendedName>
</protein>
<name>A0AAE3GVU5_9CYAN</name>
<keyword evidence="3" id="KW-1185">Reference proteome</keyword>
<evidence type="ECO:0000256" key="1">
    <source>
        <dbReference type="SAM" id="MobiDB-lite"/>
    </source>
</evidence>
<dbReference type="Proteomes" id="UP001204953">
    <property type="component" value="Unassembled WGS sequence"/>
</dbReference>
<proteinExistence type="predicted"/>
<accession>A0AAE3GVU5</accession>
<feature type="compositionally biased region" description="Polar residues" evidence="1">
    <location>
        <begin position="1"/>
        <end position="30"/>
    </location>
</feature>
<comment type="caution">
    <text evidence="2">The sequence shown here is derived from an EMBL/GenBank/DDBJ whole genome shotgun (WGS) entry which is preliminary data.</text>
</comment>
<evidence type="ECO:0000313" key="2">
    <source>
        <dbReference type="EMBL" id="MCP2730823.1"/>
    </source>
</evidence>
<evidence type="ECO:0000313" key="3">
    <source>
        <dbReference type="Proteomes" id="UP001204953"/>
    </source>
</evidence>
<sequence length="398" mass="45407">MSKTTDSHNPINTESQQKYSTSFSGSATTQKGRHPHGSGGEGLKVQDDVLNHGLKDFPTCTMSIMVARTDLPFMMHTIPHLVKMCDFPFVERVLFVDTAPLSGEKVNRPGVGSMAQLREYCDRLLTSGIVDKVVDMDYSPAYRDRIYRKHFGAPISSTHNYKGYPILGSIFSIEEVQGDYMLHFDSDMLLHQEPGYNWILEGIKLLKTHPEVMAVRPLTGPPSPDGSLHQSVPYDRDPDGFYRFKFFSSRAFLINRKRFDSLLPLPVMWRSYKNTILNGLPTSVKTSLNCLTGKGLLDSWELMVSKRLEETSYIRAVLESPKAWTIHPKERGPEFIEVLPKIIEKIEEGWYPESQIGHYDLLFEDWLEELENDETSLLKNWDAGWQMSLIPSLPATIW</sequence>
<gene>
    <name evidence="2" type="ORF">NJ959_20560</name>
</gene>
<organism evidence="2 3">
    <name type="scientific">Limnofasciculus baicalensis BBK-W-15</name>
    <dbReference type="NCBI Taxonomy" id="2699891"/>
    <lineage>
        <taxon>Bacteria</taxon>
        <taxon>Bacillati</taxon>
        <taxon>Cyanobacteriota</taxon>
        <taxon>Cyanophyceae</taxon>
        <taxon>Coleofasciculales</taxon>
        <taxon>Coleofasciculaceae</taxon>
        <taxon>Limnofasciculus</taxon>
        <taxon>Limnofasciculus baicalensis</taxon>
    </lineage>
</organism>
<dbReference type="InterPro" id="IPR029044">
    <property type="entry name" value="Nucleotide-diphossugar_trans"/>
</dbReference>
<feature type="region of interest" description="Disordered" evidence="1">
    <location>
        <begin position="1"/>
        <end position="45"/>
    </location>
</feature>
<dbReference type="EMBL" id="JAMZMM010000245">
    <property type="protein sequence ID" value="MCP2730823.1"/>
    <property type="molecule type" value="Genomic_DNA"/>
</dbReference>
<evidence type="ECO:0008006" key="4">
    <source>
        <dbReference type="Google" id="ProtNLM"/>
    </source>
</evidence>
<dbReference type="SUPFAM" id="SSF53448">
    <property type="entry name" value="Nucleotide-diphospho-sugar transferases"/>
    <property type="match status" value="1"/>
</dbReference>